<dbReference type="RefSeq" id="WP_119544935.1">
    <property type="nucleotide sequence ID" value="NZ_QXIR01000001.1"/>
</dbReference>
<feature type="transmembrane region" description="Helical" evidence="1">
    <location>
        <begin position="95"/>
        <end position="114"/>
    </location>
</feature>
<proteinExistence type="predicted"/>
<dbReference type="Proteomes" id="UP000265801">
    <property type="component" value="Unassembled WGS sequence"/>
</dbReference>
<organism evidence="2 3">
    <name type="scientific">Bacillus salacetis</name>
    <dbReference type="NCBI Taxonomy" id="2315464"/>
    <lineage>
        <taxon>Bacteria</taxon>
        <taxon>Bacillati</taxon>
        <taxon>Bacillota</taxon>
        <taxon>Bacilli</taxon>
        <taxon>Bacillales</taxon>
        <taxon>Bacillaceae</taxon>
        <taxon>Bacillus</taxon>
    </lineage>
</organism>
<evidence type="ECO:0000313" key="3">
    <source>
        <dbReference type="Proteomes" id="UP000265801"/>
    </source>
</evidence>
<evidence type="ECO:0000256" key="1">
    <source>
        <dbReference type="SAM" id="Phobius"/>
    </source>
</evidence>
<dbReference type="AlphaFoldDB" id="A0A3A1RBA0"/>
<reference evidence="2 3" key="1">
    <citation type="submission" date="2018-09" db="EMBL/GenBank/DDBJ databases">
        <title>Bacillus saliacetes sp. nov., isolated from Thai shrimp paste (Ka-pi).</title>
        <authorList>
            <person name="Daroonpunt R."/>
            <person name="Tanasupawat S."/>
            <person name="Yiamsombut S."/>
        </authorList>
    </citation>
    <scope>NUCLEOTIDE SEQUENCE [LARGE SCALE GENOMIC DNA]</scope>
    <source>
        <strain evidence="2 3">SKP7-4</strain>
    </source>
</reference>
<name>A0A3A1RBA0_9BACI</name>
<gene>
    <name evidence="2" type="ORF">D3H55_00870</name>
</gene>
<keyword evidence="1" id="KW-1133">Transmembrane helix</keyword>
<keyword evidence="1" id="KW-0472">Membrane</keyword>
<dbReference type="EMBL" id="QXIR01000001">
    <property type="protein sequence ID" value="RIW38936.1"/>
    <property type="molecule type" value="Genomic_DNA"/>
</dbReference>
<keyword evidence="3" id="KW-1185">Reference proteome</keyword>
<protein>
    <submittedName>
        <fullName evidence="2">Uncharacterized protein</fullName>
    </submittedName>
</protein>
<feature type="transmembrane region" description="Helical" evidence="1">
    <location>
        <begin position="44"/>
        <end position="60"/>
    </location>
</feature>
<keyword evidence="1" id="KW-0812">Transmembrane</keyword>
<sequence>MDIALGIGIVLVLVFGAASARKEYSKLTAEEKEKFKGELRNPLGLLFAILMPMGSLLVFISIPFQSVILKMIAFGLIGTGLIIEGAELSKHTSKGMLMVVIGASTVLITGFFATKSFW</sequence>
<accession>A0A3A1RBA0</accession>
<evidence type="ECO:0000313" key="2">
    <source>
        <dbReference type="EMBL" id="RIW38936.1"/>
    </source>
</evidence>
<comment type="caution">
    <text evidence="2">The sequence shown here is derived from an EMBL/GenBank/DDBJ whole genome shotgun (WGS) entry which is preliminary data.</text>
</comment>
<dbReference type="OrthoDB" id="2891064at2"/>